<dbReference type="InterPro" id="IPR013087">
    <property type="entry name" value="Znf_C2H2_type"/>
</dbReference>
<dbReference type="SMART" id="SM00355">
    <property type="entry name" value="ZnF_C2H2"/>
    <property type="match status" value="2"/>
</dbReference>
<protein>
    <recommendedName>
        <fullName evidence="1">C2H2-type domain-containing protein</fullName>
    </recommendedName>
</protein>
<feature type="domain" description="C2H2-type" evidence="1">
    <location>
        <begin position="46"/>
        <end position="70"/>
    </location>
</feature>
<reference evidence="2 3" key="1">
    <citation type="submission" date="2023-01" db="EMBL/GenBank/DDBJ databases">
        <title>Analysis of 21 Apiospora genomes using comparative genomics revels a genus with tremendous synthesis potential of carbohydrate active enzymes and secondary metabolites.</title>
        <authorList>
            <person name="Sorensen T."/>
        </authorList>
    </citation>
    <scope>NUCLEOTIDE SEQUENCE [LARGE SCALE GENOMIC DNA]</scope>
    <source>
        <strain evidence="2 3">CBS 83171</strain>
    </source>
</reference>
<dbReference type="Gene3D" id="3.30.160.60">
    <property type="entry name" value="Classic Zinc Finger"/>
    <property type="match status" value="1"/>
</dbReference>
<dbReference type="Proteomes" id="UP001446871">
    <property type="component" value="Unassembled WGS sequence"/>
</dbReference>
<accession>A0ABR1UMK9</accession>
<sequence>MRAHLHYVHVGTACQVAGCGHTTATEAGMRVHIRQEHFPFAERSQYECGWDNCGEVFSTWTTALECFHKHQAIALTAVVTQKQQD</sequence>
<evidence type="ECO:0000313" key="2">
    <source>
        <dbReference type="EMBL" id="KAK8060151.1"/>
    </source>
</evidence>
<comment type="caution">
    <text evidence="2">The sequence shown here is derived from an EMBL/GenBank/DDBJ whole genome shotgun (WGS) entry which is preliminary data.</text>
</comment>
<gene>
    <name evidence="2" type="ORF">PG996_010081</name>
</gene>
<proteinExistence type="predicted"/>
<name>A0ABR1UMK9_9PEZI</name>
<keyword evidence="3" id="KW-1185">Reference proteome</keyword>
<dbReference type="EMBL" id="JAQQWM010000006">
    <property type="protein sequence ID" value="KAK8060151.1"/>
    <property type="molecule type" value="Genomic_DNA"/>
</dbReference>
<evidence type="ECO:0000259" key="1">
    <source>
        <dbReference type="SMART" id="SM00355"/>
    </source>
</evidence>
<organism evidence="2 3">
    <name type="scientific">Apiospora saccharicola</name>
    <dbReference type="NCBI Taxonomy" id="335842"/>
    <lineage>
        <taxon>Eukaryota</taxon>
        <taxon>Fungi</taxon>
        <taxon>Dikarya</taxon>
        <taxon>Ascomycota</taxon>
        <taxon>Pezizomycotina</taxon>
        <taxon>Sordariomycetes</taxon>
        <taxon>Xylariomycetidae</taxon>
        <taxon>Amphisphaeriales</taxon>
        <taxon>Apiosporaceae</taxon>
        <taxon>Apiospora</taxon>
    </lineage>
</organism>
<feature type="domain" description="C2H2-type" evidence="1">
    <location>
        <begin position="12"/>
        <end position="37"/>
    </location>
</feature>
<evidence type="ECO:0000313" key="3">
    <source>
        <dbReference type="Proteomes" id="UP001446871"/>
    </source>
</evidence>